<gene>
    <name evidence="3" type="ORF">SKAU_G00306240</name>
</gene>
<evidence type="ECO:0000313" key="4">
    <source>
        <dbReference type="Proteomes" id="UP001152622"/>
    </source>
</evidence>
<proteinExistence type="predicted"/>
<feature type="chain" id="PRO_5040171195" description="Secreted protein" evidence="2">
    <location>
        <begin position="25"/>
        <end position="182"/>
    </location>
</feature>
<name>A0A9Q1EQU4_SYNKA</name>
<reference evidence="3" key="1">
    <citation type="journal article" date="2023" name="Science">
        <title>Genome structures resolve the early diversification of teleost fishes.</title>
        <authorList>
            <person name="Parey E."/>
            <person name="Louis A."/>
            <person name="Montfort J."/>
            <person name="Bouchez O."/>
            <person name="Roques C."/>
            <person name="Iampietro C."/>
            <person name="Lluch J."/>
            <person name="Castinel A."/>
            <person name="Donnadieu C."/>
            <person name="Desvignes T."/>
            <person name="Floi Bucao C."/>
            <person name="Jouanno E."/>
            <person name="Wen M."/>
            <person name="Mejri S."/>
            <person name="Dirks R."/>
            <person name="Jansen H."/>
            <person name="Henkel C."/>
            <person name="Chen W.J."/>
            <person name="Zahm M."/>
            <person name="Cabau C."/>
            <person name="Klopp C."/>
            <person name="Thompson A.W."/>
            <person name="Robinson-Rechavi M."/>
            <person name="Braasch I."/>
            <person name="Lecointre G."/>
            <person name="Bobe J."/>
            <person name="Postlethwait J.H."/>
            <person name="Berthelot C."/>
            <person name="Roest Crollius H."/>
            <person name="Guiguen Y."/>
        </authorList>
    </citation>
    <scope>NUCLEOTIDE SEQUENCE</scope>
    <source>
        <strain evidence="3">WJC10195</strain>
    </source>
</reference>
<evidence type="ECO:0008006" key="5">
    <source>
        <dbReference type="Google" id="ProtNLM"/>
    </source>
</evidence>
<evidence type="ECO:0000313" key="3">
    <source>
        <dbReference type="EMBL" id="KAJ8343295.1"/>
    </source>
</evidence>
<evidence type="ECO:0000256" key="1">
    <source>
        <dbReference type="SAM" id="MobiDB-lite"/>
    </source>
</evidence>
<evidence type="ECO:0000256" key="2">
    <source>
        <dbReference type="SAM" id="SignalP"/>
    </source>
</evidence>
<accession>A0A9Q1EQU4</accession>
<dbReference type="AlphaFoldDB" id="A0A9Q1EQU4"/>
<organism evidence="3 4">
    <name type="scientific">Synaphobranchus kaupii</name>
    <name type="common">Kaup's arrowtooth eel</name>
    <dbReference type="NCBI Taxonomy" id="118154"/>
    <lineage>
        <taxon>Eukaryota</taxon>
        <taxon>Metazoa</taxon>
        <taxon>Chordata</taxon>
        <taxon>Craniata</taxon>
        <taxon>Vertebrata</taxon>
        <taxon>Euteleostomi</taxon>
        <taxon>Actinopterygii</taxon>
        <taxon>Neopterygii</taxon>
        <taxon>Teleostei</taxon>
        <taxon>Anguilliformes</taxon>
        <taxon>Synaphobranchidae</taxon>
        <taxon>Synaphobranchus</taxon>
    </lineage>
</organism>
<dbReference type="EMBL" id="JAINUF010000013">
    <property type="protein sequence ID" value="KAJ8343295.1"/>
    <property type="molecule type" value="Genomic_DNA"/>
</dbReference>
<keyword evidence="2" id="KW-0732">Signal</keyword>
<comment type="caution">
    <text evidence="3">The sequence shown here is derived from an EMBL/GenBank/DDBJ whole genome shotgun (WGS) entry which is preliminary data.</text>
</comment>
<protein>
    <recommendedName>
        <fullName evidence="5">Secreted protein</fullName>
    </recommendedName>
</protein>
<dbReference type="Proteomes" id="UP001152622">
    <property type="component" value="Chromosome 13"/>
</dbReference>
<sequence length="182" mass="19807">MIIRCVSAPVLAGVRWQLVRVCVCQLPVCEFCNGHDSGWYNLPRKSISYASENLGTEPLPEPPGLCCVSARHSGRAQTARGWADRRGGERECRLEHSAPQWSALNGQQDGQAPRCLIRPRSAPLPVPSPGNYCAGPVVSHICMWFRCLVHCAAVLSVTGTSIEIPPRNGAAPRASRRAERAK</sequence>
<feature type="region of interest" description="Disordered" evidence="1">
    <location>
        <begin position="163"/>
        <end position="182"/>
    </location>
</feature>
<feature type="signal peptide" evidence="2">
    <location>
        <begin position="1"/>
        <end position="24"/>
    </location>
</feature>
<keyword evidence="4" id="KW-1185">Reference proteome</keyword>